<dbReference type="PANTHER" id="PTHR40633">
    <property type="entry name" value="MATRIX PROTEIN, PUTATIVE (AFU_ORTHOLOGUE AFUA_8G05410)-RELATED"/>
    <property type="match status" value="1"/>
</dbReference>
<evidence type="ECO:0000313" key="5">
    <source>
        <dbReference type="EMBL" id="ORZ18735.1"/>
    </source>
</evidence>
<sequence length="217" mass="21562">MKSSFIALFFAFVALVAAQSTDSPFYITYPLSGASLKAGESIDLTWINGLDQKVKVTVIQGADSKTMSPTGISFNVNGDDESYTWTVPKSLAAAGTYAFQFEFKNNGATQYSYSGPVSVTGGTGTISSQSATATASSSAPAKSSSSAVSSASSSAAVSSSSSSAAVSSSSSAASSTASSNTVSASSTPSPTNNSAAGIKITSIVLAVPALVLAALYA</sequence>
<feature type="domain" description="Yeast cell wall synthesis Kre9/Knh1-like N-terminal" evidence="4">
    <location>
        <begin position="30"/>
        <end position="116"/>
    </location>
</feature>
<feature type="region of interest" description="Disordered" evidence="2">
    <location>
        <begin position="171"/>
        <end position="192"/>
    </location>
</feature>
<dbReference type="Pfam" id="PF10342">
    <property type="entry name" value="Kre9_KNH"/>
    <property type="match status" value="1"/>
</dbReference>
<evidence type="ECO:0000256" key="1">
    <source>
        <dbReference type="ARBA" id="ARBA00022729"/>
    </source>
</evidence>
<feature type="signal peptide" evidence="3">
    <location>
        <begin position="1"/>
        <end position="18"/>
    </location>
</feature>
<feature type="chain" id="PRO_5013027361" description="Yeast cell wall synthesis Kre9/Knh1-like N-terminal domain-containing protein" evidence="3">
    <location>
        <begin position="19"/>
        <end position="217"/>
    </location>
</feature>
<dbReference type="Proteomes" id="UP000193560">
    <property type="component" value="Unassembled WGS sequence"/>
</dbReference>
<gene>
    <name evidence="5" type="ORF">BCR42DRAFT_411486</name>
</gene>
<dbReference type="AlphaFoldDB" id="A0A1X2ILS8"/>
<accession>A0A1X2ILS8</accession>
<evidence type="ECO:0000313" key="6">
    <source>
        <dbReference type="Proteomes" id="UP000193560"/>
    </source>
</evidence>
<organism evidence="5 6">
    <name type="scientific">Absidia repens</name>
    <dbReference type="NCBI Taxonomy" id="90262"/>
    <lineage>
        <taxon>Eukaryota</taxon>
        <taxon>Fungi</taxon>
        <taxon>Fungi incertae sedis</taxon>
        <taxon>Mucoromycota</taxon>
        <taxon>Mucoromycotina</taxon>
        <taxon>Mucoromycetes</taxon>
        <taxon>Mucorales</taxon>
        <taxon>Cunninghamellaceae</taxon>
        <taxon>Absidia</taxon>
    </lineage>
</organism>
<evidence type="ECO:0000256" key="3">
    <source>
        <dbReference type="SAM" id="SignalP"/>
    </source>
</evidence>
<dbReference type="OrthoDB" id="2286600at2759"/>
<evidence type="ECO:0000259" key="4">
    <source>
        <dbReference type="Pfam" id="PF10342"/>
    </source>
</evidence>
<keyword evidence="1 3" id="KW-0732">Signal</keyword>
<name>A0A1X2ILS8_9FUNG</name>
<dbReference type="InterPro" id="IPR018466">
    <property type="entry name" value="Kre9/Knh1-like_N"/>
</dbReference>
<proteinExistence type="predicted"/>
<evidence type="ECO:0000256" key="2">
    <source>
        <dbReference type="SAM" id="MobiDB-lite"/>
    </source>
</evidence>
<comment type="caution">
    <text evidence="5">The sequence shown here is derived from an EMBL/GenBank/DDBJ whole genome shotgun (WGS) entry which is preliminary data.</text>
</comment>
<dbReference type="EMBL" id="MCGE01000008">
    <property type="protein sequence ID" value="ORZ18735.1"/>
    <property type="molecule type" value="Genomic_DNA"/>
</dbReference>
<protein>
    <recommendedName>
        <fullName evidence="4">Yeast cell wall synthesis Kre9/Knh1-like N-terminal domain-containing protein</fullName>
    </recommendedName>
</protein>
<dbReference type="PANTHER" id="PTHR40633:SF1">
    <property type="entry name" value="GPI ANCHORED SERINE-THREONINE RICH PROTEIN (AFU_ORTHOLOGUE AFUA_1G03630)"/>
    <property type="match status" value="1"/>
</dbReference>
<reference evidence="5 6" key="1">
    <citation type="submission" date="2016-07" db="EMBL/GenBank/DDBJ databases">
        <title>Pervasive Adenine N6-methylation of Active Genes in Fungi.</title>
        <authorList>
            <consortium name="DOE Joint Genome Institute"/>
            <person name="Mondo S.J."/>
            <person name="Dannebaum R.O."/>
            <person name="Kuo R.C."/>
            <person name="Labutti K."/>
            <person name="Haridas S."/>
            <person name="Kuo A."/>
            <person name="Salamov A."/>
            <person name="Ahrendt S.R."/>
            <person name="Lipzen A."/>
            <person name="Sullivan W."/>
            <person name="Andreopoulos W.B."/>
            <person name="Clum A."/>
            <person name="Lindquist E."/>
            <person name="Daum C."/>
            <person name="Ramamoorthy G.K."/>
            <person name="Gryganskyi A."/>
            <person name="Culley D."/>
            <person name="Magnuson J.K."/>
            <person name="James T.Y."/>
            <person name="O'Malley M.A."/>
            <person name="Stajich J.E."/>
            <person name="Spatafora J.W."/>
            <person name="Visel A."/>
            <person name="Grigoriev I.V."/>
        </authorList>
    </citation>
    <scope>NUCLEOTIDE SEQUENCE [LARGE SCALE GENOMIC DNA]</scope>
    <source>
        <strain evidence="5 6">NRRL 1336</strain>
    </source>
</reference>
<keyword evidence="6" id="KW-1185">Reference proteome</keyword>
<dbReference type="InterPro" id="IPR052982">
    <property type="entry name" value="SRP1/TIP1-like"/>
</dbReference>